<evidence type="ECO:0000313" key="1">
    <source>
        <dbReference type="EMBL" id="GME78111.1"/>
    </source>
</evidence>
<proteinExistence type="predicted"/>
<protein>
    <submittedName>
        <fullName evidence="1">Unnamed protein product</fullName>
    </submittedName>
</protein>
<dbReference type="Proteomes" id="UP001165064">
    <property type="component" value="Unassembled WGS sequence"/>
</dbReference>
<comment type="caution">
    <text evidence="1">The sequence shown here is derived from an EMBL/GenBank/DDBJ whole genome shotgun (WGS) entry which is preliminary data.</text>
</comment>
<accession>A0ACB5SZX4</accession>
<gene>
    <name evidence="1" type="ORF">Amon02_000330600</name>
</gene>
<keyword evidence="2" id="KW-1185">Reference proteome</keyword>
<evidence type="ECO:0000313" key="2">
    <source>
        <dbReference type="Proteomes" id="UP001165064"/>
    </source>
</evidence>
<organism evidence="1 2">
    <name type="scientific">Ambrosiozyma monospora</name>
    <name type="common">Yeast</name>
    <name type="synonym">Endomycopsis monosporus</name>
    <dbReference type="NCBI Taxonomy" id="43982"/>
    <lineage>
        <taxon>Eukaryota</taxon>
        <taxon>Fungi</taxon>
        <taxon>Dikarya</taxon>
        <taxon>Ascomycota</taxon>
        <taxon>Saccharomycotina</taxon>
        <taxon>Pichiomycetes</taxon>
        <taxon>Pichiales</taxon>
        <taxon>Pichiaceae</taxon>
        <taxon>Ambrosiozyma</taxon>
    </lineage>
</organism>
<dbReference type="EMBL" id="BSXS01002061">
    <property type="protein sequence ID" value="GME78111.1"/>
    <property type="molecule type" value="Genomic_DNA"/>
</dbReference>
<reference evidence="1" key="1">
    <citation type="submission" date="2023-04" db="EMBL/GenBank/DDBJ databases">
        <title>Ambrosiozyma monospora NBRC 10751.</title>
        <authorList>
            <person name="Ichikawa N."/>
            <person name="Sato H."/>
            <person name="Tonouchi N."/>
        </authorList>
    </citation>
    <scope>NUCLEOTIDE SEQUENCE</scope>
    <source>
        <strain evidence="1">NBRC 10751</strain>
    </source>
</reference>
<name>A0ACB5SZX4_AMBMO</name>
<sequence length="276" mass="32206">MNHLDKFPSQQQKLQVIYRNTRRVLKYINHYPYFKRLLSDHIKLLFLSDYNVRRNVVLQGLISNSSPLKPISDSEIVERALNSLNFLHNAACSGNLNKSQTELEQSTNSSSVEKPLSSHSQFTSNLSPGGPTTSNNQKRKNHKKHNSPEIPEYRLIDAILKFESSKSSAMVDKRFKLPSNSLRRAEDVMLERKTHNFYEITSEERQAHQFYKLDTCKYYSYVNDIERILVNQNKKKSENEKNKKTGFDVMSVDCLFPVVQFERNLIFVNEELRVIL</sequence>